<comment type="pathway">
    <text evidence="3">Cofactor biosynthesis; tetrahydrofolate biosynthesis; 7,8-dihydrofolate from 2-amino-4-hydroxy-6-hydroxymethyl-7,8-dihydropteridine diphosphate and 4-aminobenzoate: step 2/2.</text>
</comment>
<evidence type="ECO:0000256" key="1">
    <source>
        <dbReference type="ARBA" id="ARBA00001946"/>
    </source>
</evidence>
<dbReference type="GO" id="GO:0004326">
    <property type="term" value="F:tetrahydrofolylpolyglutamate synthase activity"/>
    <property type="evidence" value="ECO:0007669"/>
    <property type="project" value="UniProtKB-EC"/>
</dbReference>
<evidence type="ECO:0000256" key="18">
    <source>
        <dbReference type="ARBA" id="ARBA00032510"/>
    </source>
</evidence>
<keyword evidence="27" id="KW-1185">Reference proteome</keyword>
<comment type="catalytic activity">
    <reaction evidence="19">
        <text>(6S)-5,6,7,8-tetrahydrofolyl-(gamma-L-Glu)(n) + L-glutamate + ATP = (6S)-5,6,7,8-tetrahydrofolyl-(gamma-L-Glu)(n+1) + ADP + phosphate + H(+)</text>
        <dbReference type="Rhea" id="RHEA:10580"/>
        <dbReference type="Rhea" id="RHEA-COMP:14738"/>
        <dbReference type="Rhea" id="RHEA-COMP:14740"/>
        <dbReference type="ChEBI" id="CHEBI:15378"/>
        <dbReference type="ChEBI" id="CHEBI:29985"/>
        <dbReference type="ChEBI" id="CHEBI:30616"/>
        <dbReference type="ChEBI" id="CHEBI:43474"/>
        <dbReference type="ChEBI" id="CHEBI:141005"/>
        <dbReference type="ChEBI" id="CHEBI:456216"/>
        <dbReference type="EC" id="6.3.2.17"/>
    </reaction>
</comment>
<dbReference type="InterPro" id="IPR036565">
    <property type="entry name" value="Mur-like_cat_sf"/>
</dbReference>
<dbReference type="NCBIfam" id="NF008101">
    <property type="entry name" value="PRK10846.1"/>
    <property type="match status" value="1"/>
</dbReference>
<dbReference type="InterPro" id="IPR018109">
    <property type="entry name" value="Folylpolyglutamate_synth_CS"/>
</dbReference>
<evidence type="ECO:0000256" key="3">
    <source>
        <dbReference type="ARBA" id="ARBA00004799"/>
    </source>
</evidence>
<evidence type="ECO:0000256" key="19">
    <source>
        <dbReference type="ARBA" id="ARBA00047493"/>
    </source>
</evidence>
<protein>
    <recommendedName>
        <fullName evidence="9">Dihydrofolate synthase/folylpolyglutamate synthase</fullName>
        <ecNumber evidence="7">6.3.2.12</ecNumber>
        <ecNumber evidence="8">6.3.2.17</ecNumber>
    </recommendedName>
    <alternativeName>
        <fullName evidence="18">Folylpoly-gamma-glutamate synthetase-dihydrofolate synthetase</fullName>
    </alternativeName>
    <alternativeName>
        <fullName evidence="16">Folylpolyglutamate synthetase</fullName>
    </alternativeName>
    <alternativeName>
        <fullName evidence="17">Tetrahydrofolylpolyglutamate synthase</fullName>
    </alternativeName>
</protein>
<comment type="caution">
    <text evidence="26">The sequence shown here is derived from an EMBL/GenBank/DDBJ whole genome shotgun (WGS) entry which is preliminary data.</text>
</comment>
<dbReference type="OrthoDB" id="9809356at2"/>
<dbReference type="GO" id="GO:0005524">
    <property type="term" value="F:ATP binding"/>
    <property type="evidence" value="ECO:0007669"/>
    <property type="project" value="UniProtKB-KW"/>
</dbReference>
<comment type="catalytic activity">
    <reaction evidence="21">
        <text>(6R)-5,10-methylenetetrahydrofolyl-(gamma-L-Glu)(n) + L-glutamate + ATP = (6R)-5,10-methylenetetrahydrofolyl-(gamma-L-Glu)(n+1) + ADP + phosphate + H(+)</text>
        <dbReference type="Rhea" id="RHEA:51912"/>
        <dbReference type="Rhea" id="RHEA-COMP:13257"/>
        <dbReference type="Rhea" id="RHEA-COMP:13258"/>
        <dbReference type="ChEBI" id="CHEBI:15378"/>
        <dbReference type="ChEBI" id="CHEBI:29985"/>
        <dbReference type="ChEBI" id="CHEBI:30616"/>
        <dbReference type="ChEBI" id="CHEBI:43474"/>
        <dbReference type="ChEBI" id="CHEBI:136572"/>
        <dbReference type="ChEBI" id="CHEBI:456216"/>
        <dbReference type="EC" id="6.3.2.17"/>
    </reaction>
</comment>
<comment type="subunit">
    <text evidence="6">Monomer.</text>
</comment>
<dbReference type="EC" id="6.3.2.12" evidence="7"/>
<feature type="domain" description="Mur ligase C-terminal" evidence="24">
    <location>
        <begin position="291"/>
        <end position="411"/>
    </location>
</feature>
<dbReference type="Gene3D" id="3.40.1190.10">
    <property type="entry name" value="Mur-like, catalytic domain"/>
    <property type="match status" value="1"/>
</dbReference>
<evidence type="ECO:0000256" key="9">
    <source>
        <dbReference type="ARBA" id="ARBA00019357"/>
    </source>
</evidence>
<comment type="catalytic activity">
    <reaction evidence="20">
        <text>10-formyltetrahydrofolyl-(gamma-L-Glu)(n) + L-glutamate + ATP = 10-formyltetrahydrofolyl-(gamma-L-Glu)(n+1) + ADP + phosphate + H(+)</text>
        <dbReference type="Rhea" id="RHEA:51904"/>
        <dbReference type="Rhea" id="RHEA-COMP:13088"/>
        <dbReference type="Rhea" id="RHEA-COMP:14300"/>
        <dbReference type="ChEBI" id="CHEBI:15378"/>
        <dbReference type="ChEBI" id="CHEBI:29985"/>
        <dbReference type="ChEBI" id="CHEBI:30616"/>
        <dbReference type="ChEBI" id="CHEBI:43474"/>
        <dbReference type="ChEBI" id="CHEBI:134413"/>
        <dbReference type="ChEBI" id="CHEBI:456216"/>
        <dbReference type="EC" id="6.3.2.17"/>
    </reaction>
</comment>
<comment type="function">
    <text evidence="2">Functions in two distinct reactions of the de novo folate biosynthetic pathway. Catalyzes the addition of a glutamate residue to dihydropteroate (7,8-dihydropteroate or H2Pte) to form dihydrofolate (7,8-dihydrofolate monoglutamate or H2Pte-Glu). Also catalyzes successive additions of L-glutamate to tetrahydrofolate or 10-formyltetrahydrofolate or 5,10-methylenetetrahydrofolate, leading to folylpolyglutamate derivatives.</text>
</comment>
<dbReference type="EMBL" id="QRHA01000012">
    <property type="protein sequence ID" value="RDV24294.1"/>
    <property type="molecule type" value="Genomic_DNA"/>
</dbReference>
<evidence type="ECO:0000256" key="6">
    <source>
        <dbReference type="ARBA" id="ARBA00011245"/>
    </source>
</evidence>
<keyword evidence="12 23" id="KW-0547">Nucleotide-binding</keyword>
<comment type="similarity">
    <text evidence="5 23">Belongs to the folylpolyglutamate synthase family.</text>
</comment>
<name>A0A3D8M438_9ALTE</name>
<keyword evidence="13 23" id="KW-0067">ATP-binding</keyword>
<sequence>MNNPPSNNIAPEHRTLAQWLSYLESIHPTAIDMGLERVSDVARRIALNFENATVITVGGTNGKGTTCRILEQTLLAQGKSVGVYSSPHLMDYRERVRINDQLRPEQEYCDAFQQVEAARGEISLTYFEFGTLAAMLMLQAARLDVIILEVGLGGRLDATNIVDADLAILTTIGLDHQDWLGDTREQIAQEKAGILRKGIPAVVGEPDPPSNLAAIIAGYGALPSWAGKNFGYEQQGDTWSWFGSNARFSGLVMPKVPMQNVSTALAALEQLECLPECDVLNAVLEHATLPGRRQQIQDHPTVIVDVAHNPQATEEMARWLDNCCFDNLYIVVGMLKDKAIAETLASLANYRAHWYLASTDGPRGCDASSLLSALPAGTVESSHSFPKVVEAYRGALEKAQQNDLILVFGSFLTVADVLAFHTDRSTCKE</sequence>
<feature type="domain" description="Mur ligase central" evidence="25">
    <location>
        <begin position="57"/>
        <end position="197"/>
    </location>
</feature>
<dbReference type="NCBIfam" id="TIGR01499">
    <property type="entry name" value="folC"/>
    <property type="match status" value="1"/>
</dbReference>
<dbReference type="GO" id="GO:0046656">
    <property type="term" value="P:folic acid biosynthetic process"/>
    <property type="evidence" value="ECO:0007669"/>
    <property type="project" value="UniProtKB-KW"/>
</dbReference>
<dbReference type="PIRSF" id="PIRSF001563">
    <property type="entry name" value="Folylpolyglu_synth"/>
    <property type="match status" value="1"/>
</dbReference>
<dbReference type="GO" id="GO:0008841">
    <property type="term" value="F:dihydrofolate synthase activity"/>
    <property type="evidence" value="ECO:0007669"/>
    <property type="project" value="UniProtKB-EC"/>
</dbReference>
<gene>
    <name evidence="26" type="ORF">DXV75_14925</name>
</gene>
<evidence type="ECO:0000256" key="22">
    <source>
        <dbReference type="ARBA" id="ARBA00049161"/>
    </source>
</evidence>
<keyword evidence="14" id="KW-0460">Magnesium</keyword>
<dbReference type="AlphaFoldDB" id="A0A3D8M438"/>
<dbReference type="Pfam" id="PF08245">
    <property type="entry name" value="Mur_ligase_M"/>
    <property type="match status" value="1"/>
</dbReference>
<dbReference type="SUPFAM" id="SSF53623">
    <property type="entry name" value="MurD-like peptide ligases, catalytic domain"/>
    <property type="match status" value="1"/>
</dbReference>
<evidence type="ECO:0000256" key="10">
    <source>
        <dbReference type="ARBA" id="ARBA00022598"/>
    </source>
</evidence>
<dbReference type="InterPro" id="IPR004101">
    <property type="entry name" value="Mur_ligase_C"/>
</dbReference>
<keyword evidence="11" id="KW-0479">Metal-binding</keyword>
<evidence type="ECO:0000313" key="26">
    <source>
        <dbReference type="EMBL" id="RDV24294.1"/>
    </source>
</evidence>
<dbReference type="PANTHER" id="PTHR11136:SF0">
    <property type="entry name" value="DIHYDROFOLATE SYNTHETASE-RELATED"/>
    <property type="match status" value="1"/>
</dbReference>
<dbReference type="SUPFAM" id="SSF53244">
    <property type="entry name" value="MurD-like peptide ligases, peptide-binding domain"/>
    <property type="match status" value="1"/>
</dbReference>
<dbReference type="InterPro" id="IPR001645">
    <property type="entry name" value="Folylpolyglutamate_synth"/>
</dbReference>
<evidence type="ECO:0000256" key="13">
    <source>
        <dbReference type="ARBA" id="ARBA00022840"/>
    </source>
</evidence>
<evidence type="ECO:0000259" key="24">
    <source>
        <dbReference type="Pfam" id="PF02875"/>
    </source>
</evidence>
<evidence type="ECO:0000256" key="8">
    <source>
        <dbReference type="ARBA" id="ARBA00013025"/>
    </source>
</evidence>
<evidence type="ECO:0000256" key="16">
    <source>
        <dbReference type="ARBA" id="ARBA00030048"/>
    </source>
</evidence>
<keyword evidence="10 23" id="KW-0436">Ligase</keyword>
<keyword evidence="15" id="KW-0289">Folate biosynthesis</keyword>
<dbReference type="FunFam" id="3.40.1190.10:FF:000004">
    <property type="entry name" value="Dihydrofolate synthase/folylpolyglutamate synthase"/>
    <property type="match status" value="1"/>
</dbReference>
<dbReference type="PROSITE" id="PS01012">
    <property type="entry name" value="FOLYLPOLYGLU_SYNT_2"/>
    <property type="match status" value="1"/>
</dbReference>
<dbReference type="UniPathway" id="UPA00077">
    <property type="reaction ID" value="UER00157"/>
</dbReference>
<evidence type="ECO:0000256" key="15">
    <source>
        <dbReference type="ARBA" id="ARBA00022909"/>
    </source>
</evidence>
<dbReference type="PANTHER" id="PTHR11136">
    <property type="entry name" value="FOLYLPOLYGLUTAMATE SYNTHASE-RELATED"/>
    <property type="match status" value="1"/>
</dbReference>
<dbReference type="GO" id="GO:0005737">
    <property type="term" value="C:cytoplasm"/>
    <property type="evidence" value="ECO:0007669"/>
    <property type="project" value="TreeGrafter"/>
</dbReference>
<accession>A0A3D8M438</accession>
<comment type="pathway">
    <text evidence="4">Cofactor biosynthesis; tetrahydrofolylpolyglutamate biosynthesis.</text>
</comment>
<evidence type="ECO:0000256" key="14">
    <source>
        <dbReference type="ARBA" id="ARBA00022842"/>
    </source>
</evidence>
<dbReference type="InterPro" id="IPR036615">
    <property type="entry name" value="Mur_ligase_C_dom_sf"/>
</dbReference>
<dbReference type="EC" id="6.3.2.17" evidence="8"/>
<evidence type="ECO:0000256" key="12">
    <source>
        <dbReference type="ARBA" id="ARBA00022741"/>
    </source>
</evidence>
<evidence type="ECO:0000256" key="11">
    <source>
        <dbReference type="ARBA" id="ARBA00022723"/>
    </source>
</evidence>
<evidence type="ECO:0000256" key="23">
    <source>
        <dbReference type="PIRNR" id="PIRNR001563"/>
    </source>
</evidence>
<comment type="cofactor">
    <cofactor evidence="1">
        <name>Mg(2+)</name>
        <dbReference type="ChEBI" id="CHEBI:18420"/>
    </cofactor>
</comment>
<reference evidence="27" key="1">
    <citation type="submission" date="2018-08" db="EMBL/GenBank/DDBJ databases">
        <authorList>
            <person name="Zhang J."/>
            <person name="Du Z.-J."/>
        </authorList>
    </citation>
    <scope>NUCLEOTIDE SEQUENCE [LARGE SCALE GENOMIC DNA]</scope>
    <source>
        <strain evidence="27">KCTC 52655</strain>
    </source>
</reference>
<proteinExistence type="inferred from homology"/>
<evidence type="ECO:0000256" key="4">
    <source>
        <dbReference type="ARBA" id="ARBA00005150"/>
    </source>
</evidence>
<evidence type="ECO:0000259" key="25">
    <source>
        <dbReference type="Pfam" id="PF08245"/>
    </source>
</evidence>
<dbReference type="GO" id="GO:0046654">
    <property type="term" value="P:tetrahydrofolate biosynthetic process"/>
    <property type="evidence" value="ECO:0007669"/>
    <property type="project" value="UniProtKB-UniPathway"/>
</dbReference>
<dbReference type="Gene3D" id="3.90.190.20">
    <property type="entry name" value="Mur ligase, C-terminal domain"/>
    <property type="match status" value="1"/>
</dbReference>
<evidence type="ECO:0000256" key="20">
    <source>
        <dbReference type="ARBA" id="ARBA00047808"/>
    </source>
</evidence>
<dbReference type="RefSeq" id="WP_115594224.1">
    <property type="nucleotide sequence ID" value="NZ_QRHA01000012.1"/>
</dbReference>
<dbReference type="GO" id="GO:0046872">
    <property type="term" value="F:metal ion binding"/>
    <property type="evidence" value="ECO:0007669"/>
    <property type="project" value="UniProtKB-KW"/>
</dbReference>
<evidence type="ECO:0000256" key="21">
    <source>
        <dbReference type="ARBA" id="ARBA00049035"/>
    </source>
</evidence>
<evidence type="ECO:0000256" key="5">
    <source>
        <dbReference type="ARBA" id="ARBA00008276"/>
    </source>
</evidence>
<organism evidence="26 27">
    <name type="scientific">Alteromonas aestuariivivens</name>
    <dbReference type="NCBI Taxonomy" id="1938339"/>
    <lineage>
        <taxon>Bacteria</taxon>
        <taxon>Pseudomonadati</taxon>
        <taxon>Pseudomonadota</taxon>
        <taxon>Gammaproteobacteria</taxon>
        <taxon>Alteromonadales</taxon>
        <taxon>Alteromonadaceae</taxon>
        <taxon>Alteromonas/Salinimonas group</taxon>
        <taxon>Alteromonas</taxon>
    </lineage>
</organism>
<evidence type="ECO:0000256" key="17">
    <source>
        <dbReference type="ARBA" id="ARBA00030592"/>
    </source>
</evidence>
<evidence type="ECO:0000256" key="2">
    <source>
        <dbReference type="ARBA" id="ARBA00002714"/>
    </source>
</evidence>
<comment type="catalytic activity">
    <reaction evidence="22">
        <text>7,8-dihydropteroate + L-glutamate + ATP = 7,8-dihydrofolate + ADP + phosphate + H(+)</text>
        <dbReference type="Rhea" id="RHEA:23584"/>
        <dbReference type="ChEBI" id="CHEBI:15378"/>
        <dbReference type="ChEBI" id="CHEBI:17839"/>
        <dbReference type="ChEBI" id="CHEBI:29985"/>
        <dbReference type="ChEBI" id="CHEBI:30616"/>
        <dbReference type="ChEBI" id="CHEBI:43474"/>
        <dbReference type="ChEBI" id="CHEBI:57451"/>
        <dbReference type="ChEBI" id="CHEBI:456216"/>
        <dbReference type="EC" id="6.3.2.12"/>
    </reaction>
</comment>
<evidence type="ECO:0000256" key="7">
    <source>
        <dbReference type="ARBA" id="ARBA00013023"/>
    </source>
</evidence>
<dbReference type="Pfam" id="PF02875">
    <property type="entry name" value="Mur_ligase_C"/>
    <property type="match status" value="1"/>
</dbReference>
<dbReference type="InterPro" id="IPR013221">
    <property type="entry name" value="Mur_ligase_cen"/>
</dbReference>
<dbReference type="Proteomes" id="UP000256561">
    <property type="component" value="Unassembled WGS sequence"/>
</dbReference>
<evidence type="ECO:0000313" key="27">
    <source>
        <dbReference type="Proteomes" id="UP000256561"/>
    </source>
</evidence>